<keyword evidence="3" id="KW-1185">Reference proteome</keyword>
<name>A0A1I0QSF6_9EURY</name>
<evidence type="ECO:0000256" key="1">
    <source>
        <dbReference type="SAM" id="MobiDB-lite"/>
    </source>
</evidence>
<protein>
    <submittedName>
        <fullName evidence="2">Uncharacterized protein</fullName>
    </submittedName>
</protein>
<evidence type="ECO:0000313" key="3">
    <source>
        <dbReference type="Proteomes" id="UP000198518"/>
    </source>
</evidence>
<dbReference type="OrthoDB" id="304501at2157"/>
<gene>
    <name evidence="2" type="ORF">SAMN04487945_2934</name>
</gene>
<reference evidence="2 3" key="1">
    <citation type="submission" date="2016-10" db="EMBL/GenBank/DDBJ databases">
        <authorList>
            <person name="de Groot N.N."/>
        </authorList>
    </citation>
    <scope>NUCLEOTIDE SEQUENCE [LARGE SCALE GENOMIC DNA]</scope>
    <source>
        <strain evidence="2 3">CGMCC 1.5337</strain>
    </source>
</reference>
<dbReference type="EMBL" id="FOJA01000001">
    <property type="protein sequence ID" value="SEW30528.1"/>
    <property type="molecule type" value="Genomic_DNA"/>
</dbReference>
<evidence type="ECO:0000313" key="2">
    <source>
        <dbReference type="EMBL" id="SEW30528.1"/>
    </source>
</evidence>
<feature type="compositionally biased region" description="Basic and acidic residues" evidence="1">
    <location>
        <begin position="1"/>
        <end position="23"/>
    </location>
</feature>
<sequence>MTAWIDPHDSRSSWGRDPEESLPDRIQPTVERAHEVSLPFQYREQRSFDGTLSDVEVEGVEYTSGEYVVNAGVTGDRTLKLHVRGLLWRADDPGQARRFKLQLVRDGPPTETVPYGEYKIWQRYQFGHVTVDPIDGPSFEPNDDSKRTDRTVSPFGGLQKPLRLHISELELVRNPAFAKYRLTERDEWEEYGAVFRWRADAFESRIT</sequence>
<feature type="region of interest" description="Disordered" evidence="1">
    <location>
        <begin position="1"/>
        <end position="29"/>
    </location>
</feature>
<dbReference type="RefSeq" id="WP_089670201.1">
    <property type="nucleotide sequence ID" value="NZ_FOJA01000001.1"/>
</dbReference>
<feature type="region of interest" description="Disordered" evidence="1">
    <location>
        <begin position="135"/>
        <end position="154"/>
    </location>
</feature>
<dbReference type="AlphaFoldDB" id="A0A1I0QSF6"/>
<dbReference type="Proteomes" id="UP000198518">
    <property type="component" value="Unassembled WGS sequence"/>
</dbReference>
<proteinExistence type="predicted"/>
<dbReference type="STRING" id="355548.SAMN04487945_2934"/>
<accession>A0A1I0QSF6</accession>
<organism evidence="2 3">
    <name type="scientific">Halobacterium jilantaiense</name>
    <dbReference type="NCBI Taxonomy" id="355548"/>
    <lineage>
        <taxon>Archaea</taxon>
        <taxon>Methanobacteriati</taxon>
        <taxon>Methanobacteriota</taxon>
        <taxon>Stenosarchaea group</taxon>
        <taxon>Halobacteria</taxon>
        <taxon>Halobacteriales</taxon>
        <taxon>Halobacteriaceae</taxon>
        <taxon>Halobacterium</taxon>
    </lineage>
</organism>